<protein>
    <recommendedName>
        <fullName evidence="4">Glucans biosynthesis glucosyltransferase H</fullName>
    </recommendedName>
</protein>
<evidence type="ECO:0000256" key="1">
    <source>
        <dbReference type="ARBA" id="ARBA00004429"/>
    </source>
</evidence>
<keyword evidence="7 15" id="KW-0328">Glycosyltransferase</keyword>
<dbReference type="RefSeq" id="WP_012486039.1">
    <property type="nucleotide sequence ID" value="NC_010995.1"/>
</dbReference>
<gene>
    <name evidence="15" type="primary">gt2K</name>
    <name evidence="15" type="ordered locus">CJA_0357</name>
</gene>
<evidence type="ECO:0000256" key="9">
    <source>
        <dbReference type="ARBA" id="ARBA00022692"/>
    </source>
</evidence>
<dbReference type="InterPro" id="IPR050321">
    <property type="entry name" value="Glycosyltr_2/OpgH_subfam"/>
</dbReference>
<reference evidence="15 16" key="1">
    <citation type="journal article" date="2008" name="J. Bacteriol.">
        <title>Insights into plant cell wall degradation from the genome sequence of the soil bacterium Cellvibrio japonicus.</title>
        <authorList>
            <person name="Deboy R.T."/>
            <person name="Mongodin E.F."/>
            <person name="Fouts D.E."/>
            <person name="Tailford L.E."/>
            <person name="Khouri H."/>
            <person name="Emerson J.B."/>
            <person name="Mohamoud Y."/>
            <person name="Watkins K."/>
            <person name="Henrissat B."/>
            <person name="Gilbert H.J."/>
            <person name="Nelson K.E."/>
        </authorList>
    </citation>
    <scope>NUCLEOTIDE SEQUENCE [LARGE SCALE GENOMIC DNA]</scope>
    <source>
        <strain evidence="15 16">Ueda107</strain>
    </source>
</reference>
<dbReference type="GO" id="GO:0016758">
    <property type="term" value="F:hexosyltransferase activity"/>
    <property type="evidence" value="ECO:0007669"/>
    <property type="project" value="TreeGrafter"/>
</dbReference>
<dbReference type="eggNOG" id="COG2943">
    <property type="taxonomic scope" value="Bacteria"/>
</dbReference>
<proteinExistence type="inferred from homology"/>
<feature type="transmembrane region" description="Helical" evidence="13">
    <location>
        <begin position="37"/>
        <end position="58"/>
    </location>
</feature>
<dbReference type="InterPro" id="IPR001173">
    <property type="entry name" value="Glyco_trans_2-like"/>
</dbReference>
<accession>B3PI18</accession>
<evidence type="ECO:0000256" key="8">
    <source>
        <dbReference type="ARBA" id="ARBA00022679"/>
    </source>
</evidence>
<feature type="transmembrane region" description="Helical" evidence="13">
    <location>
        <begin position="557"/>
        <end position="579"/>
    </location>
</feature>
<evidence type="ECO:0000259" key="14">
    <source>
        <dbReference type="Pfam" id="PF13632"/>
    </source>
</evidence>
<dbReference type="HOGENOM" id="CLU_015730_1_0_6"/>
<evidence type="ECO:0000256" key="13">
    <source>
        <dbReference type="SAM" id="Phobius"/>
    </source>
</evidence>
<evidence type="ECO:0000256" key="6">
    <source>
        <dbReference type="ARBA" id="ARBA00022519"/>
    </source>
</evidence>
<dbReference type="KEGG" id="cja:CJA_0357"/>
<comment type="subcellular location">
    <subcellularLocation>
        <location evidence="1">Cell inner membrane</location>
        <topology evidence="1">Multi-pass membrane protein</topology>
    </subcellularLocation>
</comment>
<evidence type="ECO:0000256" key="5">
    <source>
        <dbReference type="ARBA" id="ARBA00022475"/>
    </source>
</evidence>
<dbReference type="Gene3D" id="3.90.550.10">
    <property type="entry name" value="Spore Coat Polysaccharide Biosynthesis Protein SpsA, Chain A"/>
    <property type="match status" value="1"/>
</dbReference>
<dbReference type="STRING" id="498211.CJA_0357"/>
<evidence type="ECO:0000256" key="4">
    <source>
        <dbReference type="ARBA" id="ARBA00020585"/>
    </source>
</evidence>
<dbReference type="NCBIfam" id="NF003958">
    <property type="entry name" value="PRK05454.2-1"/>
    <property type="match status" value="1"/>
</dbReference>
<keyword evidence="9 13" id="KW-0812">Transmembrane</keyword>
<feature type="transmembrane region" description="Helical" evidence="13">
    <location>
        <begin position="444"/>
        <end position="468"/>
    </location>
</feature>
<keyword evidence="8 15" id="KW-0808">Transferase</keyword>
<dbReference type="NCBIfam" id="NF003962">
    <property type="entry name" value="PRK05454.2-5"/>
    <property type="match status" value="1"/>
</dbReference>
<keyword evidence="16" id="KW-1185">Reference proteome</keyword>
<comment type="similarity">
    <text evidence="3">Belongs to the glycosyltransferase 2 family. OpgH subfamily.</text>
</comment>
<dbReference type="InterPro" id="IPR029044">
    <property type="entry name" value="Nucleotide-diphossugar_trans"/>
</dbReference>
<feature type="transmembrane region" description="Helical" evidence="13">
    <location>
        <begin position="488"/>
        <end position="511"/>
    </location>
</feature>
<evidence type="ECO:0000256" key="3">
    <source>
        <dbReference type="ARBA" id="ARBA00009337"/>
    </source>
</evidence>
<dbReference type="AlphaFoldDB" id="B3PI18"/>
<feature type="transmembrane region" description="Helical" evidence="13">
    <location>
        <begin position="389"/>
        <end position="410"/>
    </location>
</feature>
<dbReference type="PANTHER" id="PTHR43867:SF5">
    <property type="entry name" value="GLUCANS BIOSYNTHESIS GLUCOSYLTRANSFERASE H"/>
    <property type="match status" value="1"/>
</dbReference>
<keyword evidence="10 13" id="KW-1133">Transmembrane helix</keyword>
<keyword evidence="5" id="KW-1003">Cell membrane</keyword>
<name>B3PI18_CELJU</name>
<evidence type="ECO:0000256" key="7">
    <source>
        <dbReference type="ARBA" id="ARBA00022676"/>
    </source>
</evidence>
<evidence type="ECO:0000313" key="15">
    <source>
        <dbReference type="EMBL" id="ACE85536.1"/>
    </source>
</evidence>
<keyword evidence="11 13" id="KW-0472">Membrane</keyword>
<dbReference type="PANTHER" id="PTHR43867">
    <property type="entry name" value="CELLULOSE SYNTHASE CATALYTIC SUBUNIT A [UDP-FORMING]"/>
    <property type="match status" value="1"/>
</dbReference>
<sequence length="651" mass="73179">MSGTRMRSNPTRTINSEPESVSAFAIIDIPGQRARRYLFALLSLVTTLGGVYTMFDILSANGLNTLETVLLVLFSITFGWISMAFWSAAFGFTLQMLRLDPLSLKPLERGSDNSPIIARTAIVMPVYNEDTQRVIAGFEATLRSLEATGELAHFDFFLLSDTTQPHIAQDELKAWQQLQARLGDIGKQCFYRRREKNIGRKVGNLSEFCQRWGANYEHMIVLDADSLMTGNCLLSLVRAMQANPRAGLIQTVPIPVRQTTFFGRFVQFAAVLYSPMLATGLAFWQTDAANYWGHNAIIRLRAFMDHCGLPSLPGKAPFGGDILSHDFVEAALLRRAGWDVFLLADLEGSYEEVPCNIIDYAKRDRRWVQGNIQHLGIIDLPGLHPISRLHFLLGALAYISSFIWLLMLMLSTTDAVVRALNSNVYFTEMYQLYPSWPIAKTTQIIALILLTTLLLMGPKLLGVIVALTHRRKAFGGSWAIIKGAFTETFFAVLIAPIMMGYHAYFVVSVLLGFKVNWDSQAREGRLLPWGEAIARTAKMTLIALLWGWVTFTYSPLFFWWLLPILTGMVLGAPIVRYSSSLDWGRRCRKHGILLCPSETTEIDALETLDTLLQIPPATVPEPAQTPLLPPDNRHPMPHPPLDEYRHVDWRN</sequence>
<evidence type="ECO:0000256" key="12">
    <source>
        <dbReference type="SAM" id="MobiDB-lite"/>
    </source>
</evidence>
<dbReference type="Proteomes" id="UP000001036">
    <property type="component" value="Chromosome"/>
</dbReference>
<dbReference type="GO" id="GO:0005886">
    <property type="term" value="C:plasma membrane"/>
    <property type="evidence" value="ECO:0007669"/>
    <property type="project" value="UniProtKB-SubCell"/>
</dbReference>
<evidence type="ECO:0000256" key="2">
    <source>
        <dbReference type="ARBA" id="ARBA00005001"/>
    </source>
</evidence>
<feature type="domain" description="Glycosyltransferase 2-like" evidence="14">
    <location>
        <begin position="220"/>
        <end position="410"/>
    </location>
</feature>
<dbReference type="EMBL" id="CP000934">
    <property type="protein sequence ID" value="ACE85536.1"/>
    <property type="molecule type" value="Genomic_DNA"/>
</dbReference>
<comment type="pathway">
    <text evidence="2">Glycan metabolism; osmoregulated periplasmic glucan (OPG) biosynthesis.</text>
</comment>
<dbReference type="CAZy" id="GT2">
    <property type="family name" value="Glycosyltransferase Family 2"/>
</dbReference>
<feature type="region of interest" description="Disordered" evidence="12">
    <location>
        <begin position="622"/>
        <end position="641"/>
    </location>
</feature>
<dbReference type="SUPFAM" id="SSF53448">
    <property type="entry name" value="Nucleotide-diphospho-sugar transferases"/>
    <property type="match status" value="1"/>
</dbReference>
<evidence type="ECO:0000256" key="10">
    <source>
        <dbReference type="ARBA" id="ARBA00022989"/>
    </source>
</evidence>
<keyword evidence="6" id="KW-0997">Cell inner membrane</keyword>
<organism evidence="15 16">
    <name type="scientific">Cellvibrio japonicus (strain Ueda107)</name>
    <name type="common">Pseudomonas fluorescens subsp. cellulosa</name>
    <dbReference type="NCBI Taxonomy" id="498211"/>
    <lineage>
        <taxon>Bacteria</taxon>
        <taxon>Pseudomonadati</taxon>
        <taxon>Pseudomonadota</taxon>
        <taxon>Gammaproteobacteria</taxon>
        <taxon>Cellvibrionales</taxon>
        <taxon>Cellvibrionaceae</taxon>
        <taxon>Cellvibrio</taxon>
    </lineage>
</organism>
<dbReference type="Pfam" id="PF13632">
    <property type="entry name" value="Glyco_trans_2_3"/>
    <property type="match status" value="1"/>
</dbReference>
<evidence type="ECO:0000256" key="11">
    <source>
        <dbReference type="ARBA" id="ARBA00023136"/>
    </source>
</evidence>
<evidence type="ECO:0000313" key="16">
    <source>
        <dbReference type="Proteomes" id="UP000001036"/>
    </source>
</evidence>
<feature type="transmembrane region" description="Helical" evidence="13">
    <location>
        <begin position="70"/>
        <end position="94"/>
    </location>
</feature>
<dbReference type="CDD" id="cd04191">
    <property type="entry name" value="Glucan_BSP_MdoH"/>
    <property type="match status" value="1"/>
</dbReference>